<comment type="caution">
    <text evidence="1">The sequence shown here is derived from an EMBL/GenBank/DDBJ whole genome shotgun (WGS) entry which is preliminary data.</text>
</comment>
<organism evidence="1 2">
    <name type="scientific">Rhizobium daejeonense</name>
    <dbReference type="NCBI Taxonomy" id="240521"/>
    <lineage>
        <taxon>Bacteria</taxon>
        <taxon>Pseudomonadati</taxon>
        <taxon>Pseudomonadota</taxon>
        <taxon>Alphaproteobacteria</taxon>
        <taxon>Hyphomicrobiales</taxon>
        <taxon>Rhizobiaceae</taxon>
        <taxon>Rhizobium/Agrobacterium group</taxon>
        <taxon>Rhizobium</taxon>
    </lineage>
</organism>
<accession>A0A6M1RX47</accession>
<reference evidence="1 2" key="1">
    <citation type="submission" date="2020-02" db="EMBL/GenBank/DDBJ databases">
        <title>Genome sequence of the type strain CCBAU10050 of Rhizobium daejeonense.</title>
        <authorList>
            <person name="Gao J."/>
            <person name="Sun J."/>
        </authorList>
    </citation>
    <scope>NUCLEOTIDE SEQUENCE [LARGE SCALE GENOMIC DNA]</scope>
    <source>
        <strain evidence="1 2">CCBAU10050</strain>
    </source>
</reference>
<sequence length="91" mass="10108">MALASQRFDPGQKALYQSFLKGLGQHAFTVPVATNQGGKDERDFVHGRRFNGSWFRAEVMISFAFGIATPVYIRTHPVSLVHGPQKILSAF</sequence>
<protein>
    <submittedName>
        <fullName evidence="1">Uncharacterized protein</fullName>
    </submittedName>
</protein>
<dbReference type="Proteomes" id="UP000477849">
    <property type="component" value="Unassembled WGS sequence"/>
</dbReference>
<gene>
    <name evidence="1" type="ORF">G6N76_07295</name>
</gene>
<keyword evidence="2" id="KW-1185">Reference proteome</keyword>
<dbReference type="AlphaFoldDB" id="A0A6M1RX47"/>
<proteinExistence type="predicted"/>
<evidence type="ECO:0000313" key="1">
    <source>
        <dbReference type="EMBL" id="NGO63475.1"/>
    </source>
</evidence>
<name>A0A6M1RX47_9HYPH</name>
<dbReference type="EMBL" id="JAAKZH010000002">
    <property type="protein sequence ID" value="NGO63475.1"/>
    <property type="molecule type" value="Genomic_DNA"/>
</dbReference>
<evidence type="ECO:0000313" key="2">
    <source>
        <dbReference type="Proteomes" id="UP000477849"/>
    </source>
</evidence>